<keyword evidence="1" id="KW-0732">Signal</keyword>
<dbReference type="Proteomes" id="UP000054166">
    <property type="component" value="Unassembled WGS sequence"/>
</dbReference>
<evidence type="ECO:0000313" key="3">
    <source>
        <dbReference type="Proteomes" id="UP000054166"/>
    </source>
</evidence>
<sequence length="139" mass="14347">MRFTLIAALLSCAAVSTAHIIGISGPTKYSPGTNSKYPLKFTTSDGPITNEDFSVVIGLGNSATGSEALGTFIHNFDLENSGHGSTADGSFTLQVPLPSSAFNNGPGDYVIIAAVTNADGAQWNVNLKFFTTTVTVTGV</sequence>
<protein>
    <submittedName>
        <fullName evidence="2">Uncharacterized protein</fullName>
    </submittedName>
</protein>
<dbReference type="Pfam" id="PF19271">
    <property type="entry name" value="Nis1"/>
    <property type="match status" value="1"/>
</dbReference>
<reference evidence="3" key="2">
    <citation type="submission" date="2015-01" db="EMBL/GenBank/DDBJ databases">
        <title>Evolutionary Origins and Diversification of the Mycorrhizal Mutualists.</title>
        <authorList>
            <consortium name="DOE Joint Genome Institute"/>
            <consortium name="Mycorrhizal Genomics Consortium"/>
            <person name="Kohler A."/>
            <person name="Kuo A."/>
            <person name="Nagy L.G."/>
            <person name="Floudas D."/>
            <person name="Copeland A."/>
            <person name="Barry K.W."/>
            <person name="Cichocki N."/>
            <person name="Veneault-Fourrey C."/>
            <person name="LaButti K."/>
            <person name="Lindquist E.A."/>
            <person name="Lipzen A."/>
            <person name="Lundell T."/>
            <person name="Morin E."/>
            <person name="Murat C."/>
            <person name="Riley R."/>
            <person name="Ohm R."/>
            <person name="Sun H."/>
            <person name="Tunlid A."/>
            <person name="Henrissat B."/>
            <person name="Grigoriev I.V."/>
            <person name="Hibbett D.S."/>
            <person name="Martin F."/>
        </authorList>
    </citation>
    <scope>NUCLEOTIDE SEQUENCE [LARGE SCALE GENOMIC DNA]</scope>
    <source>
        <strain evidence="3">F 1598</strain>
    </source>
</reference>
<feature type="signal peptide" evidence="1">
    <location>
        <begin position="1"/>
        <end position="18"/>
    </location>
</feature>
<feature type="chain" id="PRO_5002175538" evidence="1">
    <location>
        <begin position="19"/>
        <end position="139"/>
    </location>
</feature>
<dbReference type="HOGENOM" id="CLU_1796151_0_0_1"/>
<accession>A0A0C3B1Y7</accession>
<evidence type="ECO:0000313" key="2">
    <source>
        <dbReference type="EMBL" id="KIM71247.1"/>
    </source>
</evidence>
<dbReference type="EMBL" id="KN833388">
    <property type="protein sequence ID" value="KIM71247.1"/>
    <property type="molecule type" value="Genomic_DNA"/>
</dbReference>
<name>A0A0C3B1Y7_PILCF</name>
<dbReference type="OrthoDB" id="3259602at2759"/>
<keyword evidence="3" id="KW-1185">Reference proteome</keyword>
<proteinExistence type="predicted"/>
<dbReference type="InParanoid" id="A0A0C3B1Y7"/>
<gene>
    <name evidence="2" type="ORF">PILCRDRAFT_830466</name>
</gene>
<reference evidence="2 3" key="1">
    <citation type="submission" date="2014-04" db="EMBL/GenBank/DDBJ databases">
        <authorList>
            <consortium name="DOE Joint Genome Institute"/>
            <person name="Kuo A."/>
            <person name="Tarkka M."/>
            <person name="Buscot F."/>
            <person name="Kohler A."/>
            <person name="Nagy L.G."/>
            <person name="Floudas D."/>
            <person name="Copeland A."/>
            <person name="Barry K.W."/>
            <person name="Cichocki N."/>
            <person name="Veneault-Fourrey C."/>
            <person name="LaButti K."/>
            <person name="Lindquist E.A."/>
            <person name="Lipzen A."/>
            <person name="Lundell T."/>
            <person name="Morin E."/>
            <person name="Murat C."/>
            <person name="Sun H."/>
            <person name="Tunlid A."/>
            <person name="Henrissat B."/>
            <person name="Grigoriev I.V."/>
            <person name="Hibbett D.S."/>
            <person name="Martin F."/>
            <person name="Nordberg H.P."/>
            <person name="Cantor M.N."/>
            <person name="Hua S.X."/>
        </authorList>
    </citation>
    <scope>NUCLEOTIDE SEQUENCE [LARGE SCALE GENOMIC DNA]</scope>
    <source>
        <strain evidence="2 3">F 1598</strain>
    </source>
</reference>
<evidence type="ECO:0000256" key="1">
    <source>
        <dbReference type="SAM" id="SignalP"/>
    </source>
</evidence>
<dbReference type="AlphaFoldDB" id="A0A0C3B1Y7"/>
<dbReference type="InterPro" id="IPR045469">
    <property type="entry name" value="Nis1"/>
</dbReference>
<organism evidence="2 3">
    <name type="scientific">Piloderma croceum (strain F 1598)</name>
    <dbReference type="NCBI Taxonomy" id="765440"/>
    <lineage>
        <taxon>Eukaryota</taxon>
        <taxon>Fungi</taxon>
        <taxon>Dikarya</taxon>
        <taxon>Basidiomycota</taxon>
        <taxon>Agaricomycotina</taxon>
        <taxon>Agaricomycetes</taxon>
        <taxon>Agaricomycetidae</taxon>
        <taxon>Atheliales</taxon>
        <taxon>Atheliaceae</taxon>
        <taxon>Piloderma</taxon>
    </lineage>
</organism>